<name>A0A5N6ZAM6_9EURO</name>
<gene>
    <name evidence="1" type="ORF">BDV28DRAFT_113679</name>
</gene>
<reference evidence="2" key="1">
    <citation type="submission" date="2019-04" db="EMBL/GenBank/DDBJ databases">
        <title>Friends and foes A comparative genomics studyof 23 Aspergillus species from section Flavi.</title>
        <authorList>
            <consortium name="DOE Joint Genome Institute"/>
            <person name="Kjaerbolling I."/>
            <person name="Vesth T."/>
            <person name="Frisvad J.C."/>
            <person name="Nybo J.L."/>
            <person name="Theobald S."/>
            <person name="Kildgaard S."/>
            <person name="Isbrandt T."/>
            <person name="Kuo A."/>
            <person name="Sato A."/>
            <person name="Lyhne E.K."/>
            <person name="Kogle M.E."/>
            <person name="Wiebenga A."/>
            <person name="Kun R.S."/>
            <person name="Lubbers R.J."/>
            <person name="Makela M.R."/>
            <person name="Barry K."/>
            <person name="Chovatia M."/>
            <person name="Clum A."/>
            <person name="Daum C."/>
            <person name="Haridas S."/>
            <person name="He G."/>
            <person name="LaButti K."/>
            <person name="Lipzen A."/>
            <person name="Mondo S."/>
            <person name="Riley R."/>
            <person name="Salamov A."/>
            <person name="Simmons B.A."/>
            <person name="Magnuson J.K."/>
            <person name="Henrissat B."/>
            <person name="Mortensen U.H."/>
            <person name="Larsen T.O."/>
            <person name="Devries R.P."/>
            <person name="Grigoriev I.V."/>
            <person name="Machida M."/>
            <person name="Baker S.E."/>
            <person name="Andersen M.R."/>
        </authorList>
    </citation>
    <scope>NUCLEOTIDE SEQUENCE [LARGE SCALE GENOMIC DNA]</scope>
    <source>
        <strain evidence="2">CBS 553.77</strain>
    </source>
</reference>
<accession>A0A5N6ZAM6</accession>
<dbReference type="AlphaFoldDB" id="A0A5N6ZAM6"/>
<evidence type="ECO:0000313" key="1">
    <source>
        <dbReference type="EMBL" id="KAE8353120.1"/>
    </source>
</evidence>
<sequence length="70" mass="8188">MRRSVTRYCRCITYLYLFQSILGRLNWELPGNLDCMALGWEIQLGNHPVFNLARASRKCTRKCIIPALKN</sequence>
<dbReference type="EMBL" id="ML739107">
    <property type="protein sequence ID" value="KAE8353120.1"/>
    <property type="molecule type" value="Genomic_DNA"/>
</dbReference>
<dbReference type="Proteomes" id="UP000327118">
    <property type="component" value="Unassembled WGS sequence"/>
</dbReference>
<evidence type="ECO:0000313" key="2">
    <source>
        <dbReference type="Proteomes" id="UP000327118"/>
    </source>
</evidence>
<proteinExistence type="predicted"/>
<protein>
    <submittedName>
        <fullName evidence="1">Uncharacterized protein</fullName>
    </submittedName>
</protein>
<organism evidence="1 2">
    <name type="scientific">Aspergillus coremiiformis</name>
    <dbReference type="NCBI Taxonomy" id="138285"/>
    <lineage>
        <taxon>Eukaryota</taxon>
        <taxon>Fungi</taxon>
        <taxon>Dikarya</taxon>
        <taxon>Ascomycota</taxon>
        <taxon>Pezizomycotina</taxon>
        <taxon>Eurotiomycetes</taxon>
        <taxon>Eurotiomycetidae</taxon>
        <taxon>Eurotiales</taxon>
        <taxon>Aspergillaceae</taxon>
        <taxon>Aspergillus</taxon>
        <taxon>Aspergillus subgen. Circumdati</taxon>
    </lineage>
</organism>
<keyword evidence="2" id="KW-1185">Reference proteome</keyword>